<dbReference type="AlphaFoldDB" id="A0A4R8ZYG7"/>
<evidence type="ECO:0000256" key="1">
    <source>
        <dbReference type="SAM" id="Phobius"/>
    </source>
</evidence>
<keyword evidence="1" id="KW-0812">Transmembrane</keyword>
<evidence type="ECO:0000313" key="2">
    <source>
        <dbReference type="EMBL" id="TFD48933.1"/>
    </source>
</evidence>
<dbReference type="EMBL" id="SOHE01000053">
    <property type="protein sequence ID" value="TFD48933.1"/>
    <property type="molecule type" value="Genomic_DNA"/>
</dbReference>
<name>A0A4R8ZYG7_9MICO</name>
<organism evidence="2 3">
    <name type="scientific">Cryobacterium frigoriphilum</name>
    <dbReference type="NCBI Taxonomy" id="1259150"/>
    <lineage>
        <taxon>Bacteria</taxon>
        <taxon>Bacillati</taxon>
        <taxon>Actinomycetota</taxon>
        <taxon>Actinomycetes</taxon>
        <taxon>Micrococcales</taxon>
        <taxon>Microbacteriaceae</taxon>
        <taxon>Cryobacterium</taxon>
    </lineage>
</organism>
<dbReference type="RefSeq" id="WP_134519958.1">
    <property type="nucleotide sequence ID" value="NZ_SOHE01000053.1"/>
</dbReference>
<sequence>MSDVSAILREKNRKGSPAHRTRCIRLMLVGSFIGLFAPIFGYLAGTIVRADVSIGGLEPLLFWMLIGMFIGMAGAGIAILGALQWVAGRHNLP</sequence>
<keyword evidence="3" id="KW-1185">Reference proteome</keyword>
<keyword evidence="1" id="KW-0472">Membrane</keyword>
<dbReference type="OrthoDB" id="5119626at2"/>
<proteinExistence type="predicted"/>
<gene>
    <name evidence="2" type="ORF">E3T55_12890</name>
</gene>
<reference evidence="2 3" key="1">
    <citation type="submission" date="2019-03" db="EMBL/GenBank/DDBJ databases">
        <title>Genomics of glacier-inhabiting Cryobacterium strains.</title>
        <authorList>
            <person name="Liu Q."/>
            <person name="Xin Y.-H."/>
        </authorList>
    </citation>
    <scope>NUCLEOTIDE SEQUENCE [LARGE SCALE GENOMIC DNA]</scope>
    <source>
        <strain evidence="2 3">Hh14</strain>
    </source>
</reference>
<accession>A0A4R8ZYG7</accession>
<protein>
    <submittedName>
        <fullName evidence="2">Uncharacterized protein</fullName>
    </submittedName>
</protein>
<evidence type="ECO:0000313" key="3">
    <source>
        <dbReference type="Proteomes" id="UP000297447"/>
    </source>
</evidence>
<feature type="transmembrane region" description="Helical" evidence="1">
    <location>
        <begin position="23"/>
        <end position="48"/>
    </location>
</feature>
<dbReference type="Proteomes" id="UP000297447">
    <property type="component" value="Unassembled WGS sequence"/>
</dbReference>
<feature type="transmembrane region" description="Helical" evidence="1">
    <location>
        <begin position="60"/>
        <end position="83"/>
    </location>
</feature>
<keyword evidence="1" id="KW-1133">Transmembrane helix</keyword>
<comment type="caution">
    <text evidence="2">The sequence shown here is derived from an EMBL/GenBank/DDBJ whole genome shotgun (WGS) entry which is preliminary data.</text>
</comment>